<reference evidence="2 3" key="1">
    <citation type="journal article" date="2013" name="Mar. Genomics">
        <title>Expression of sulfatases in Rhodopirellula baltica and the diversity of sulfatases in the genus Rhodopirellula.</title>
        <authorList>
            <person name="Wegner C.E."/>
            <person name="Richter-Heitmann T."/>
            <person name="Klindworth A."/>
            <person name="Klockow C."/>
            <person name="Richter M."/>
            <person name="Achstetter T."/>
            <person name="Glockner F.O."/>
            <person name="Harder J."/>
        </authorList>
    </citation>
    <scope>NUCLEOTIDE SEQUENCE [LARGE SCALE GENOMIC DNA]</scope>
    <source>
        <strain evidence="2 3">SM41</strain>
    </source>
</reference>
<dbReference type="SUPFAM" id="SSF54523">
    <property type="entry name" value="Pili subunits"/>
    <property type="match status" value="1"/>
</dbReference>
<evidence type="ECO:0000313" key="3">
    <source>
        <dbReference type="Proteomes" id="UP000011885"/>
    </source>
</evidence>
<evidence type="ECO:0000259" key="1">
    <source>
        <dbReference type="Pfam" id="PF07596"/>
    </source>
</evidence>
<dbReference type="AlphaFoldDB" id="M5U780"/>
<dbReference type="NCBIfam" id="TIGR04294">
    <property type="entry name" value="pre_pil_HX9DG"/>
    <property type="match status" value="1"/>
</dbReference>
<dbReference type="PANTHER" id="PTHR30093">
    <property type="entry name" value="GENERAL SECRETION PATHWAY PROTEIN G"/>
    <property type="match status" value="1"/>
</dbReference>
<name>M5U780_9BACT</name>
<protein>
    <submittedName>
        <fullName evidence="2">Secreted protein containing DUF1559</fullName>
    </submittedName>
</protein>
<dbReference type="Gene3D" id="3.30.700.10">
    <property type="entry name" value="Glycoprotein, Type 4 Pilin"/>
    <property type="match status" value="1"/>
</dbReference>
<dbReference type="EMBL" id="ANOH01000097">
    <property type="protein sequence ID" value="EMI57285.1"/>
    <property type="molecule type" value="Genomic_DNA"/>
</dbReference>
<dbReference type="InterPro" id="IPR011453">
    <property type="entry name" value="DUF1559"/>
</dbReference>
<sequence>MELLVVIAIIGVLVGLLLPAVQAAREAARRMSCSNNFKQLGLAVHNYHSAYSKLPMQGGGTTTLNGSASAGGLAQTAGSEPLATNALELSWLVGLLPFIEQQALWEQISNPLDSDGNASTTGDVFQAMGPTPRRRLQDQNGQPYDPWVTEVPGFRCPSDPGVGLPAFARTNYAACMGDSAIYVHGGIKDNGTWNTSGPERQRESCRGFFVYRNEARFRDILDGLSNTIMAGEIATDLGDRDKRTHPAKAQGISWLGDQGTNSACDSMVDATRPQFWSNGLIETDFNASIGPLGEVKRGFKWAFGRVLFSGFNTTVPPNGAYCAGTFGISDATASASSRHQGGVHILMGDGAVKFVTDSIEAGNQNSYHVGWRGPALDAGAQSPFGLWGALGSRAFKETIDQEF</sequence>
<dbReference type="InterPro" id="IPR027558">
    <property type="entry name" value="Pre_pil_HX9DG_C"/>
</dbReference>
<proteinExistence type="predicted"/>
<dbReference type="PATRIC" id="fig|1263870.3.peg.1372"/>
<accession>M5U780</accession>
<feature type="domain" description="DUF1559" evidence="1">
    <location>
        <begin position="22"/>
        <end position="361"/>
    </location>
</feature>
<organism evidence="2 3">
    <name type="scientific">Rhodopirellula sallentina SM41</name>
    <dbReference type="NCBI Taxonomy" id="1263870"/>
    <lineage>
        <taxon>Bacteria</taxon>
        <taxon>Pseudomonadati</taxon>
        <taxon>Planctomycetota</taxon>
        <taxon>Planctomycetia</taxon>
        <taxon>Pirellulales</taxon>
        <taxon>Pirellulaceae</taxon>
        <taxon>Rhodopirellula</taxon>
    </lineage>
</organism>
<keyword evidence="3" id="KW-1185">Reference proteome</keyword>
<dbReference type="PANTHER" id="PTHR30093:SF2">
    <property type="entry name" value="TYPE II SECRETION SYSTEM PROTEIN H"/>
    <property type="match status" value="1"/>
</dbReference>
<gene>
    <name evidence="2" type="ORF">RSSM_01272</name>
</gene>
<comment type="caution">
    <text evidence="2">The sequence shown here is derived from an EMBL/GenBank/DDBJ whole genome shotgun (WGS) entry which is preliminary data.</text>
</comment>
<dbReference type="Pfam" id="PF07596">
    <property type="entry name" value="SBP_bac_10"/>
    <property type="match status" value="1"/>
</dbReference>
<evidence type="ECO:0000313" key="2">
    <source>
        <dbReference type="EMBL" id="EMI57285.1"/>
    </source>
</evidence>
<dbReference type="Proteomes" id="UP000011885">
    <property type="component" value="Unassembled WGS sequence"/>
</dbReference>
<dbReference type="InterPro" id="IPR045584">
    <property type="entry name" value="Pilin-like"/>
</dbReference>